<protein>
    <submittedName>
        <fullName evidence="1">Uncharacterized protein</fullName>
    </submittedName>
</protein>
<gene>
    <name evidence="1" type="ORF">BJG93_34240</name>
</gene>
<evidence type="ECO:0000313" key="1">
    <source>
        <dbReference type="EMBL" id="APA90601.1"/>
    </source>
</evidence>
<keyword evidence="1" id="KW-0614">Plasmid</keyword>
<accession>A0A1I9YUP4</accession>
<geneLocation type="plasmid" evidence="1">
    <name>pl2WSM5005</name>
</geneLocation>
<proteinExistence type="predicted"/>
<reference evidence="1" key="1">
    <citation type="submission" date="2016-09" db="EMBL/GenBank/DDBJ databases">
        <title>The Complete Genome of Burkholderia sprentiae wsm5005.</title>
        <authorList>
            <person name="De Meyer S."/>
            <person name="Wang P."/>
            <person name="Terpolilli J."/>
        </authorList>
    </citation>
    <scope>NUCLEOTIDE SEQUENCE [LARGE SCALE GENOMIC DNA]</scope>
    <source>
        <strain evidence="1">WSM5005</strain>
        <plasmid evidence="1">pl2WSM5005</plasmid>
    </source>
</reference>
<organism evidence="1">
    <name type="scientific">Paraburkholderia sprentiae WSM5005</name>
    <dbReference type="NCBI Taxonomy" id="754502"/>
    <lineage>
        <taxon>Bacteria</taxon>
        <taxon>Pseudomonadati</taxon>
        <taxon>Pseudomonadota</taxon>
        <taxon>Betaproteobacteria</taxon>
        <taxon>Burkholderiales</taxon>
        <taxon>Burkholderiaceae</taxon>
        <taxon>Paraburkholderia</taxon>
    </lineage>
</organism>
<dbReference type="EMBL" id="CP017565">
    <property type="protein sequence ID" value="APA90601.1"/>
    <property type="molecule type" value="Genomic_DNA"/>
</dbReference>
<name>A0A1I9YUP4_9BURK</name>
<sequence>MAADVPATIQRELAKTAAEFGANRQRPKVRHLETVRLTNGHRKRGRYLFCSPTPLLKEMWDRTLLRAR</sequence>
<dbReference type="AlphaFoldDB" id="A0A1I9YUP4"/>